<dbReference type="PROSITE" id="PS00027">
    <property type="entry name" value="HOMEOBOX_1"/>
    <property type="match status" value="1"/>
</dbReference>
<dbReference type="PROSITE" id="PS50071">
    <property type="entry name" value="HOMEOBOX_2"/>
    <property type="match status" value="1"/>
</dbReference>
<dbReference type="EMBL" id="JBAMMX010000003">
    <property type="protein sequence ID" value="KAK6943938.1"/>
    <property type="molecule type" value="Genomic_DNA"/>
</dbReference>
<evidence type="ECO:0000256" key="2">
    <source>
        <dbReference type="ARBA" id="ARBA00023015"/>
    </source>
</evidence>
<evidence type="ECO:0000256" key="5">
    <source>
        <dbReference type="ARBA" id="ARBA00023163"/>
    </source>
</evidence>
<keyword evidence="14" id="KW-1185">Reference proteome</keyword>
<evidence type="ECO:0000256" key="9">
    <source>
        <dbReference type="RuleBase" id="RU000682"/>
    </source>
</evidence>
<dbReference type="PANTHER" id="PTHR24326">
    <property type="entry name" value="HOMEOBOX-LEUCINE ZIPPER PROTEIN"/>
    <property type="match status" value="1"/>
</dbReference>
<dbReference type="Gene3D" id="1.10.10.60">
    <property type="entry name" value="Homeodomain-like"/>
    <property type="match status" value="1"/>
</dbReference>
<dbReference type="PRINTS" id="PR00031">
    <property type="entry name" value="HTHREPRESSR"/>
</dbReference>
<evidence type="ECO:0000313" key="14">
    <source>
        <dbReference type="Proteomes" id="UP001370490"/>
    </source>
</evidence>
<keyword evidence="2 10" id="KW-0805">Transcription regulation</keyword>
<dbReference type="InterPro" id="IPR045224">
    <property type="entry name" value="HDZip_class_I_plant"/>
</dbReference>
<feature type="coiled-coil region" evidence="11">
    <location>
        <begin position="112"/>
        <end position="160"/>
    </location>
</feature>
<dbReference type="InterPro" id="IPR003106">
    <property type="entry name" value="Leu_zip_homeo"/>
</dbReference>
<proteinExistence type="inferred from homology"/>
<evidence type="ECO:0000259" key="12">
    <source>
        <dbReference type="PROSITE" id="PS50071"/>
    </source>
</evidence>
<keyword evidence="5 10" id="KW-0804">Transcription</keyword>
<feature type="domain" description="Homeobox" evidence="12">
    <location>
        <begin position="60"/>
        <end position="120"/>
    </location>
</feature>
<dbReference type="InterPro" id="IPR001356">
    <property type="entry name" value="HD"/>
</dbReference>
<dbReference type="InterPro" id="IPR009057">
    <property type="entry name" value="Homeodomain-like_sf"/>
</dbReference>
<dbReference type="AlphaFoldDB" id="A0AAN8ZRB6"/>
<dbReference type="GO" id="GO:0005634">
    <property type="term" value="C:nucleus"/>
    <property type="evidence" value="ECO:0007669"/>
    <property type="project" value="UniProtKB-SubCell"/>
</dbReference>
<evidence type="ECO:0000256" key="4">
    <source>
        <dbReference type="ARBA" id="ARBA00023155"/>
    </source>
</evidence>
<comment type="similarity">
    <text evidence="7 10">Belongs to the HD-ZIP homeobox family. Class I subfamily.</text>
</comment>
<dbReference type="SUPFAM" id="SSF46689">
    <property type="entry name" value="Homeodomain-like"/>
    <property type="match status" value="1"/>
</dbReference>
<dbReference type="Proteomes" id="UP001370490">
    <property type="component" value="Unassembled WGS sequence"/>
</dbReference>
<organism evidence="13 14">
    <name type="scientific">Dillenia turbinata</name>
    <dbReference type="NCBI Taxonomy" id="194707"/>
    <lineage>
        <taxon>Eukaryota</taxon>
        <taxon>Viridiplantae</taxon>
        <taxon>Streptophyta</taxon>
        <taxon>Embryophyta</taxon>
        <taxon>Tracheophyta</taxon>
        <taxon>Spermatophyta</taxon>
        <taxon>Magnoliopsida</taxon>
        <taxon>eudicotyledons</taxon>
        <taxon>Gunneridae</taxon>
        <taxon>Pentapetalae</taxon>
        <taxon>Dilleniales</taxon>
        <taxon>Dilleniaceae</taxon>
        <taxon>Dillenia</taxon>
    </lineage>
</organism>
<dbReference type="GO" id="GO:0045893">
    <property type="term" value="P:positive regulation of DNA-templated transcription"/>
    <property type="evidence" value="ECO:0007669"/>
    <property type="project" value="TreeGrafter"/>
</dbReference>
<gene>
    <name evidence="13" type="ORF">RJ641_025040</name>
</gene>
<evidence type="ECO:0000256" key="11">
    <source>
        <dbReference type="SAM" id="Coils"/>
    </source>
</evidence>
<evidence type="ECO:0000256" key="3">
    <source>
        <dbReference type="ARBA" id="ARBA00023125"/>
    </source>
</evidence>
<comment type="subcellular location">
    <subcellularLocation>
        <location evidence="1 8 9">Nucleus</location>
    </subcellularLocation>
</comment>
<keyword evidence="3 8" id="KW-0238">DNA-binding</keyword>
<dbReference type="SMART" id="SM00389">
    <property type="entry name" value="HOX"/>
    <property type="match status" value="1"/>
</dbReference>
<feature type="DNA-binding region" description="Homeobox" evidence="8">
    <location>
        <begin position="62"/>
        <end position="121"/>
    </location>
</feature>
<dbReference type="GO" id="GO:0000981">
    <property type="term" value="F:DNA-binding transcription factor activity, RNA polymerase II-specific"/>
    <property type="evidence" value="ECO:0007669"/>
    <property type="project" value="UniProtKB-UniRule"/>
</dbReference>
<evidence type="ECO:0000256" key="8">
    <source>
        <dbReference type="PROSITE-ProRule" id="PRU00108"/>
    </source>
</evidence>
<dbReference type="InterPro" id="IPR000047">
    <property type="entry name" value="HTH_motif"/>
</dbReference>
<keyword evidence="4 8" id="KW-0371">Homeobox</keyword>
<evidence type="ECO:0000256" key="6">
    <source>
        <dbReference type="ARBA" id="ARBA00023242"/>
    </source>
</evidence>
<dbReference type="Pfam" id="PF00046">
    <property type="entry name" value="Homeodomain"/>
    <property type="match status" value="1"/>
</dbReference>
<reference evidence="13 14" key="1">
    <citation type="submission" date="2023-12" db="EMBL/GenBank/DDBJ databases">
        <title>A high-quality genome assembly for Dillenia turbinata (Dilleniales).</title>
        <authorList>
            <person name="Chanderbali A."/>
        </authorList>
    </citation>
    <scope>NUCLEOTIDE SEQUENCE [LARGE SCALE GENOMIC DNA]</scope>
    <source>
        <strain evidence="13">LSX21</strain>
        <tissue evidence="13">Leaf</tissue>
    </source>
</reference>
<evidence type="ECO:0000256" key="10">
    <source>
        <dbReference type="RuleBase" id="RU369038"/>
    </source>
</evidence>
<evidence type="ECO:0000256" key="1">
    <source>
        <dbReference type="ARBA" id="ARBA00004123"/>
    </source>
</evidence>
<comment type="function">
    <text evidence="10">Transcription factor.</text>
</comment>
<dbReference type="Pfam" id="PF02183">
    <property type="entry name" value="HALZ"/>
    <property type="match status" value="1"/>
</dbReference>
<dbReference type="InterPro" id="IPR017970">
    <property type="entry name" value="Homeobox_CS"/>
</dbReference>
<name>A0AAN8ZRB6_9MAGN</name>
<evidence type="ECO:0000256" key="7">
    <source>
        <dbReference type="ARBA" id="ARBA00025748"/>
    </source>
</evidence>
<dbReference type="GO" id="GO:0043565">
    <property type="term" value="F:sequence-specific DNA binding"/>
    <property type="evidence" value="ECO:0007669"/>
    <property type="project" value="InterPro"/>
</dbReference>
<keyword evidence="6 8" id="KW-0539">Nucleus</keyword>
<evidence type="ECO:0000313" key="13">
    <source>
        <dbReference type="EMBL" id="KAK6943938.1"/>
    </source>
</evidence>
<dbReference type="PANTHER" id="PTHR24326:SF591">
    <property type="entry name" value="HOMEOBOX-LEUCINE ZIPPER PROTEIN ATHB-51-RELATED"/>
    <property type="match status" value="1"/>
</dbReference>
<dbReference type="CDD" id="cd00086">
    <property type="entry name" value="homeodomain"/>
    <property type="match status" value="1"/>
</dbReference>
<comment type="caution">
    <text evidence="13">The sequence shown here is derived from an EMBL/GenBank/DDBJ whole genome shotgun (WGS) entry which is preliminary data.</text>
</comment>
<sequence length="215" mass="25130">MECNGDSRAFVYGPENSFSFLYNCNYHHSPAPSTVLKRQKIEESLDKSTDPGPERNINFGNMEMKKRKLTSNQLMFLEKSFKEEMRLKPERKTKLAQELGLHPRQVAVWFQNKRARWKNKQLERLYDALKQEFDVVTQEKRKLQEEILKLRATLNEETTRKQVVPMDISVRGEETVESTSETPTQCSYELFHIVDNYNPTISPTYCWGTTLAASP</sequence>
<protein>
    <recommendedName>
        <fullName evidence="10">Homeobox-leucine zipper protein</fullName>
    </recommendedName>
    <alternativeName>
        <fullName evidence="10">HD-ZIP protein</fullName>
    </alternativeName>
    <alternativeName>
        <fullName evidence="10">Homeodomain transcription factor</fullName>
    </alternativeName>
</protein>
<keyword evidence="11" id="KW-0175">Coiled coil</keyword>
<accession>A0AAN8ZRB6</accession>